<keyword evidence="3" id="KW-1185">Reference proteome</keyword>
<keyword evidence="1" id="KW-0732">Signal</keyword>
<reference evidence="2 3" key="1">
    <citation type="submission" date="2019-10" db="EMBL/GenBank/DDBJ databases">
        <title>The Genome Sequence of Clostridium tarantellae Isolated from Fish Brain.</title>
        <authorList>
            <person name="Bano L."/>
            <person name="Kiel M."/>
            <person name="Sales G."/>
            <person name="Doxey A.C."/>
            <person name="Mansfield M.J."/>
            <person name="Schiavone M."/>
            <person name="Rossetto O."/>
            <person name="Pirazzini M."/>
            <person name="Dobrindt U."/>
            <person name="Montecucco C."/>
        </authorList>
    </citation>
    <scope>NUCLEOTIDE SEQUENCE [LARGE SCALE GENOMIC DNA]</scope>
    <source>
        <strain evidence="2 3">DSM 3997</strain>
    </source>
</reference>
<dbReference type="InterPro" id="IPR023833">
    <property type="entry name" value="Signal_pept_SipW-depend-type"/>
</dbReference>
<gene>
    <name evidence="2" type="ORF">GBZ86_11580</name>
</gene>
<sequence length="185" mass="19795">MNKKKLAGLLLAGTLLVGATAGSFAYFTDKAEVTTKVGIVLGDIDVEVTDADWVIATHGNAKMDEVGYTVDVRPGEVFTRDILVENFGSLDSTITIDLVEGLGETKVGEKEDGTPVTFDEVFTLQAEGLGDHTVDVNGDPINVELTLTVNPDLGNDFENAEFDLAYILGEDTPFITITGEQAHKE</sequence>
<evidence type="ECO:0000313" key="3">
    <source>
        <dbReference type="Proteomes" id="UP000430345"/>
    </source>
</evidence>
<proteinExistence type="predicted"/>
<dbReference type="EMBL" id="WHJC01000207">
    <property type="protein sequence ID" value="MPQ44397.1"/>
    <property type="molecule type" value="Genomic_DNA"/>
</dbReference>
<dbReference type="AlphaFoldDB" id="A0A6I1MQG6"/>
<evidence type="ECO:0000313" key="2">
    <source>
        <dbReference type="EMBL" id="MPQ44397.1"/>
    </source>
</evidence>
<protein>
    <recommendedName>
        <fullName evidence="4">Cell division protein FtsN</fullName>
    </recommendedName>
</protein>
<dbReference type="OrthoDB" id="9775889at2"/>
<feature type="chain" id="PRO_5026233537" description="Cell division protein FtsN" evidence="1">
    <location>
        <begin position="26"/>
        <end position="185"/>
    </location>
</feature>
<evidence type="ECO:0008006" key="4">
    <source>
        <dbReference type="Google" id="ProtNLM"/>
    </source>
</evidence>
<evidence type="ECO:0000256" key="1">
    <source>
        <dbReference type="SAM" id="SignalP"/>
    </source>
</evidence>
<dbReference type="NCBIfam" id="TIGR04088">
    <property type="entry name" value="cognate_SipW"/>
    <property type="match status" value="1"/>
</dbReference>
<dbReference type="Proteomes" id="UP000430345">
    <property type="component" value="Unassembled WGS sequence"/>
</dbReference>
<name>A0A6I1MQG6_9CLOT</name>
<accession>A0A6I1MQG6</accession>
<organism evidence="2 3">
    <name type="scientific">Clostridium tarantellae</name>
    <dbReference type="NCBI Taxonomy" id="39493"/>
    <lineage>
        <taxon>Bacteria</taxon>
        <taxon>Bacillati</taxon>
        <taxon>Bacillota</taxon>
        <taxon>Clostridia</taxon>
        <taxon>Eubacteriales</taxon>
        <taxon>Clostridiaceae</taxon>
        <taxon>Clostridium</taxon>
    </lineage>
</organism>
<feature type="signal peptide" evidence="1">
    <location>
        <begin position="1"/>
        <end position="25"/>
    </location>
</feature>
<comment type="caution">
    <text evidence="2">The sequence shown here is derived from an EMBL/GenBank/DDBJ whole genome shotgun (WGS) entry which is preliminary data.</text>
</comment>
<dbReference type="RefSeq" id="WP_152890834.1">
    <property type="nucleotide sequence ID" value="NZ_WHJC01000207.1"/>
</dbReference>